<dbReference type="PANTHER" id="PTHR46098:SF1">
    <property type="entry name" value="TRNA (CYTOSINE(38)-C(5))-METHYLTRANSFERASE"/>
    <property type="match status" value="1"/>
</dbReference>
<evidence type="ECO:0000256" key="1">
    <source>
        <dbReference type="ARBA" id="ARBA00011975"/>
    </source>
</evidence>
<dbReference type="RefSeq" id="WP_213249129.1">
    <property type="nucleotide sequence ID" value="NZ_CP045806.1"/>
</dbReference>
<evidence type="ECO:0000256" key="7">
    <source>
        <dbReference type="RuleBase" id="RU000416"/>
    </source>
</evidence>
<dbReference type="EMBL" id="CP045809">
    <property type="protein sequence ID" value="QHN35164.1"/>
    <property type="molecule type" value="Genomic_DNA"/>
</dbReference>
<dbReference type="InterPro" id="IPR029063">
    <property type="entry name" value="SAM-dependent_MTases_sf"/>
</dbReference>
<dbReference type="Gene3D" id="3.40.50.150">
    <property type="entry name" value="Vaccinia Virus protein VP39"/>
    <property type="match status" value="1"/>
</dbReference>
<dbReference type="Pfam" id="PF00145">
    <property type="entry name" value="DNA_methylase"/>
    <property type="match status" value="1"/>
</dbReference>
<feature type="active site" evidence="6">
    <location>
        <position position="81"/>
    </location>
</feature>
<dbReference type="PRINTS" id="PR00105">
    <property type="entry name" value="C5METTRFRASE"/>
</dbReference>
<reference evidence="8" key="1">
    <citation type="journal article" date="2021" name="Nat. Microbiol.">
        <title>Cocultivation of an ultrasmall environmental parasitic bacterium with lytic ability against bacteria associated with wastewater foams.</title>
        <authorList>
            <person name="Batinovic S."/>
            <person name="Rose J.J.A."/>
            <person name="Ratcliffe J."/>
            <person name="Seviour R.J."/>
            <person name="Petrovski S."/>
        </authorList>
    </citation>
    <scope>NUCLEOTIDE SEQUENCE</scope>
    <source>
        <strain evidence="8">CON9</strain>
    </source>
</reference>
<evidence type="ECO:0000313" key="8">
    <source>
        <dbReference type="EMBL" id="QHN35164.1"/>
    </source>
</evidence>
<dbReference type="PANTHER" id="PTHR46098">
    <property type="entry name" value="TRNA (CYTOSINE(38)-C(5))-METHYLTRANSFERASE"/>
    <property type="match status" value="1"/>
</dbReference>
<keyword evidence="5" id="KW-0680">Restriction system</keyword>
<keyword evidence="4 6" id="KW-0949">S-adenosyl-L-methionine</keyword>
<evidence type="ECO:0000256" key="4">
    <source>
        <dbReference type="ARBA" id="ARBA00022691"/>
    </source>
</evidence>
<evidence type="ECO:0000256" key="3">
    <source>
        <dbReference type="ARBA" id="ARBA00022679"/>
    </source>
</evidence>
<dbReference type="GO" id="GO:0003886">
    <property type="term" value="F:DNA (cytosine-5-)-methyltransferase activity"/>
    <property type="evidence" value="ECO:0007669"/>
    <property type="project" value="UniProtKB-EC"/>
</dbReference>
<dbReference type="PROSITE" id="PS51679">
    <property type="entry name" value="SAM_MT_C5"/>
    <property type="match status" value="1"/>
</dbReference>
<evidence type="ECO:0000256" key="2">
    <source>
        <dbReference type="ARBA" id="ARBA00022603"/>
    </source>
</evidence>
<dbReference type="NCBIfam" id="TIGR00675">
    <property type="entry name" value="dcm"/>
    <property type="match status" value="1"/>
</dbReference>
<name>A0ABX6IH27_9ACTN</name>
<sequence length="380" mass="41993">MPVIPLRPRPRVLEFFAGVGLARMGLDSAGFETAWANDISDDKAAMYRAQFEDDVMEVADVNDIKAADLPRADLAWASSPCTDLSLAGNRTGLAGAESSAFYAFTAVLRALPDDERPAALVLENVIGLSTSHGGDDLTAAIREFNELGYSVDVLAIDARRFVPQSRPRMFIIGSRKPVAADESEHPLRPAWTEAFFNDPTLDTHRVPLPAPPNYLADGLGDKLQKVPNDDPRWWDVERVRSFVDSMSPVQRERLDKLRRQNRRYQWRTAYRRTRKGVAVWEMRPDEVSGCLRTARGGSSKQAVVRMGYGKVDVRWMTGAEYAALMGADEYKIDGFRDNQVQFAFGDAVAVPAVGWLAENYLKPLVAGEFSAAAEDAAAHG</sequence>
<dbReference type="SUPFAM" id="SSF53335">
    <property type="entry name" value="S-adenosyl-L-methionine-dependent methyltransferases"/>
    <property type="match status" value="1"/>
</dbReference>
<gene>
    <name evidence="8" type="primary">dcm</name>
    <name evidence="8" type="ORF">GII31_09965</name>
</gene>
<comment type="similarity">
    <text evidence="6 7">Belongs to the class I-like SAM-binding methyltransferase superfamily. C5-methyltransferase family.</text>
</comment>
<evidence type="ECO:0000256" key="5">
    <source>
        <dbReference type="ARBA" id="ARBA00022747"/>
    </source>
</evidence>
<keyword evidence="2 6" id="KW-0489">Methyltransferase</keyword>
<evidence type="ECO:0000313" key="9">
    <source>
        <dbReference type="Proteomes" id="UP001059836"/>
    </source>
</evidence>
<accession>A0ABX6IH27</accession>
<protein>
    <recommendedName>
        <fullName evidence="1">DNA (cytosine-5-)-methyltransferase</fullName>
        <ecNumber evidence="1">2.1.1.37</ecNumber>
    </recommendedName>
</protein>
<keyword evidence="9" id="KW-1185">Reference proteome</keyword>
<evidence type="ECO:0000256" key="6">
    <source>
        <dbReference type="PROSITE-ProRule" id="PRU01016"/>
    </source>
</evidence>
<dbReference type="EC" id="2.1.1.37" evidence="1"/>
<dbReference type="GO" id="GO:0032259">
    <property type="term" value="P:methylation"/>
    <property type="evidence" value="ECO:0007669"/>
    <property type="project" value="UniProtKB-KW"/>
</dbReference>
<keyword evidence="3 6" id="KW-0808">Transferase</keyword>
<dbReference type="InterPro" id="IPR050750">
    <property type="entry name" value="C5-MTase"/>
</dbReference>
<organism evidence="8 9">
    <name type="scientific">Gordonia pseudamarae</name>
    <dbReference type="NCBI Taxonomy" id="2831662"/>
    <lineage>
        <taxon>Bacteria</taxon>
        <taxon>Bacillati</taxon>
        <taxon>Actinomycetota</taxon>
        <taxon>Actinomycetes</taxon>
        <taxon>Mycobacteriales</taxon>
        <taxon>Gordoniaceae</taxon>
        <taxon>Gordonia</taxon>
    </lineage>
</organism>
<dbReference type="Proteomes" id="UP001059836">
    <property type="component" value="Chromosome"/>
</dbReference>
<dbReference type="InterPro" id="IPR001525">
    <property type="entry name" value="C5_MeTfrase"/>
</dbReference>
<proteinExistence type="inferred from homology"/>